<protein>
    <recommendedName>
        <fullName evidence="2">DUF58 domain-containing protein</fullName>
    </recommendedName>
</protein>
<evidence type="ECO:0000313" key="3">
    <source>
        <dbReference type="EMBL" id="KNY26271.1"/>
    </source>
</evidence>
<reference evidence="4" key="1">
    <citation type="submission" date="2015-07" db="EMBL/GenBank/DDBJ databases">
        <title>Near-Complete Genome Sequence of the Cellulolytic Bacterium Bacteroides (Pseudobacteroides) cellulosolvens ATCC 35603.</title>
        <authorList>
            <person name="Dassa B."/>
            <person name="Utturkar S.M."/>
            <person name="Klingeman D.M."/>
            <person name="Hurt R.A."/>
            <person name="Keller M."/>
            <person name="Xu J."/>
            <person name="Reddy Y.H.K."/>
            <person name="Borovok I."/>
            <person name="Grinberg I.R."/>
            <person name="Lamed R."/>
            <person name="Zhivin O."/>
            <person name="Bayer E.A."/>
            <person name="Brown S.D."/>
        </authorList>
    </citation>
    <scope>NUCLEOTIDE SEQUENCE [LARGE SCALE GENOMIC DNA]</scope>
    <source>
        <strain evidence="4">DSM 2933</strain>
    </source>
</reference>
<dbReference type="EMBL" id="LGTC01000001">
    <property type="protein sequence ID" value="KNY26271.1"/>
    <property type="molecule type" value="Genomic_DNA"/>
</dbReference>
<keyword evidence="1" id="KW-0472">Membrane</keyword>
<dbReference type="OrthoDB" id="9778037at2"/>
<feature type="transmembrane region" description="Helical" evidence="1">
    <location>
        <begin position="29"/>
        <end position="50"/>
    </location>
</feature>
<organism evidence="3 4">
    <name type="scientific">Pseudobacteroides cellulosolvens ATCC 35603 = DSM 2933</name>
    <dbReference type="NCBI Taxonomy" id="398512"/>
    <lineage>
        <taxon>Bacteria</taxon>
        <taxon>Bacillati</taxon>
        <taxon>Bacillota</taxon>
        <taxon>Clostridia</taxon>
        <taxon>Eubacteriales</taxon>
        <taxon>Oscillospiraceae</taxon>
        <taxon>Pseudobacteroides</taxon>
    </lineage>
</organism>
<dbReference type="Proteomes" id="UP000036923">
    <property type="component" value="Unassembled WGS sequence"/>
</dbReference>
<proteinExistence type="predicted"/>
<dbReference type="InterPro" id="IPR002881">
    <property type="entry name" value="DUF58"/>
</dbReference>
<dbReference type="RefSeq" id="WP_036942312.1">
    <property type="nucleotide sequence ID" value="NZ_JQKC01000018.1"/>
</dbReference>
<feature type="transmembrane region" description="Helical" evidence="1">
    <location>
        <begin position="7"/>
        <end position="23"/>
    </location>
</feature>
<dbReference type="AlphaFoldDB" id="A0A0L6JK88"/>
<comment type="caution">
    <text evidence="3">The sequence shown here is derived from an EMBL/GenBank/DDBJ whole genome shotgun (WGS) entry which is preliminary data.</text>
</comment>
<dbReference type="eggNOG" id="COG1721">
    <property type="taxonomic scope" value="Bacteria"/>
</dbReference>
<evidence type="ECO:0000256" key="1">
    <source>
        <dbReference type="SAM" id="Phobius"/>
    </source>
</evidence>
<dbReference type="STRING" id="398512.Bccel_1533"/>
<dbReference type="Pfam" id="PF01882">
    <property type="entry name" value="DUF58"/>
    <property type="match status" value="1"/>
</dbReference>
<evidence type="ECO:0000313" key="4">
    <source>
        <dbReference type="Proteomes" id="UP000036923"/>
    </source>
</evidence>
<dbReference type="PANTHER" id="PTHR34351">
    <property type="entry name" value="SLR1927 PROTEIN-RELATED"/>
    <property type="match status" value="1"/>
</dbReference>
<sequence length="399" mass="46699">MFKNRVLYACFFLSALIFTYFYGGKVPYGFLYIVILMPIISFLYTLVILIRFKYTQSIDRNFITKGDIVNFNLSIHNEDFFLYPYIKINFCGDDTIFKNQFQSKSLSLLPFKGKKYSFQLECNYRGNYEIGIKSVQFEDFFGLFRLTYKNLETKHITVYPKIVFLERFKLKTNYMSETKSVLNNRFEDMTTVSDIRKYAYGDSLKKIHWKLTAKTRNMMVKNFQSTTQTSSVIFLDLQKNPYSHEINTIIEDKVLESAISVIYYCLNSWIPLNLVYYKDEIIDTYASSPLDFDEIYKTLTTISFLEKVGLRDLLKVHLMNNINNSNVVLCTSNLSYELYNEIYNANYSGYDISIIYVSPSELTGNSDSDADTILSNLTEIGVDVYKLDISDDIKHILER</sequence>
<keyword evidence="1" id="KW-0812">Transmembrane</keyword>
<feature type="domain" description="DUF58" evidence="2">
    <location>
        <begin position="194"/>
        <end position="239"/>
    </location>
</feature>
<dbReference type="PANTHER" id="PTHR34351:SF2">
    <property type="entry name" value="DUF58 DOMAIN-CONTAINING PROTEIN"/>
    <property type="match status" value="1"/>
</dbReference>
<dbReference type="PATRIC" id="fig|398512.5.peg.1594"/>
<gene>
    <name evidence="3" type="ORF">Bccel_1533</name>
</gene>
<accession>A0A0L6JK88</accession>
<name>A0A0L6JK88_9FIRM</name>
<keyword evidence="4" id="KW-1185">Reference proteome</keyword>
<evidence type="ECO:0000259" key="2">
    <source>
        <dbReference type="Pfam" id="PF01882"/>
    </source>
</evidence>
<keyword evidence="1" id="KW-1133">Transmembrane helix</keyword>